<reference evidence="2" key="1">
    <citation type="journal article" date="2011" name="Nat. Commun.">
        <title>Effector diversification within compartments of the Leptosphaeria maculans genome affected by Repeat-Induced Point mutations.</title>
        <authorList>
            <person name="Rouxel T."/>
            <person name="Grandaubert J."/>
            <person name="Hane J.K."/>
            <person name="Hoede C."/>
            <person name="van de Wouw A.P."/>
            <person name="Couloux A."/>
            <person name="Dominguez V."/>
            <person name="Anthouard V."/>
            <person name="Bally P."/>
            <person name="Bourras S."/>
            <person name="Cozijnsen A.J."/>
            <person name="Ciuffetti L.M."/>
            <person name="Degrave A."/>
            <person name="Dilmaghani A."/>
            <person name="Duret L."/>
            <person name="Fudal I."/>
            <person name="Goodwin S.B."/>
            <person name="Gout L."/>
            <person name="Glaser N."/>
            <person name="Linglin J."/>
            <person name="Kema G.H.J."/>
            <person name="Lapalu N."/>
            <person name="Lawrence C.B."/>
            <person name="May K."/>
            <person name="Meyer M."/>
            <person name="Ollivier B."/>
            <person name="Poulain J."/>
            <person name="Schoch C.L."/>
            <person name="Simon A."/>
            <person name="Spatafora J.W."/>
            <person name="Stachowiak A."/>
            <person name="Turgeon B.G."/>
            <person name="Tyler B.M."/>
            <person name="Vincent D."/>
            <person name="Weissenbach J."/>
            <person name="Amselem J."/>
            <person name="Quesneville H."/>
            <person name="Oliver R.P."/>
            <person name="Wincker P."/>
            <person name="Balesdent M.-H."/>
            <person name="Howlett B.J."/>
        </authorList>
    </citation>
    <scope>NUCLEOTIDE SEQUENCE [LARGE SCALE GENOMIC DNA]</scope>
    <source>
        <strain evidence="2">JN3 / isolate v23.1.3 / race Av1-4-5-6-7-8</strain>
    </source>
</reference>
<protein>
    <submittedName>
        <fullName evidence="1">Predicted protein</fullName>
    </submittedName>
</protein>
<dbReference type="AlphaFoldDB" id="E5A9E6"/>
<gene>
    <name evidence="1" type="ORF">LEMA_P014170.1</name>
</gene>
<accession>E5A9E6</accession>
<proteinExistence type="predicted"/>
<dbReference type="InParanoid" id="E5A9E6"/>
<dbReference type="EMBL" id="FP929138">
    <property type="protein sequence ID" value="CBY00287.1"/>
    <property type="molecule type" value="Genomic_DNA"/>
</dbReference>
<dbReference type="GeneID" id="13292016"/>
<organism evidence="2">
    <name type="scientific">Leptosphaeria maculans (strain JN3 / isolate v23.1.3 / race Av1-4-5-6-7-8)</name>
    <name type="common">Blackleg fungus</name>
    <name type="synonym">Phoma lingam</name>
    <dbReference type="NCBI Taxonomy" id="985895"/>
    <lineage>
        <taxon>Eukaryota</taxon>
        <taxon>Fungi</taxon>
        <taxon>Dikarya</taxon>
        <taxon>Ascomycota</taxon>
        <taxon>Pezizomycotina</taxon>
        <taxon>Dothideomycetes</taxon>
        <taxon>Pleosporomycetidae</taxon>
        <taxon>Pleosporales</taxon>
        <taxon>Pleosporineae</taxon>
        <taxon>Leptosphaeriaceae</taxon>
        <taxon>Plenodomus</taxon>
        <taxon>Plenodomus lingam/Leptosphaeria maculans species complex</taxon>
    </lineage>
</organism>
<dbReference type="HOGENOM" id="CLU_1917426_0_0_1"/>
<sequence length="132" mass="15999">MVSRNLFYYNSCLHCCIVRHREARLMWTKPIIQSWITTRYMRKFEVLIRTYQPTQKDLFHMLAGMKTRLMVVGMYHRTYDILWNAFAYFKLLQDKLTVINVSEGNESVERRGIMFMEYCKQICFEMGKISEL</sequence>
<name>E5A9E6_LEPMJ</name>
<keyword evidence="2" id="KW-1185">Reference proteome</keyword>
<evidence type="ECO:0000313" key="1">
    <source>
        <dbReference type="EMBL" id="CBY00287.1"/>
    </source>
</evidence>
<dbReference type="Proteomes" id="UP000002668">
    <property type="component" value="Genome"/>
</dbReference>
<evidence type="ECO:0000313" key="2">
    <source>
        <dbReference type="Proteomes" id="UP000002668"/>
    </source>
</evidence>
<dbReference type="VEuPathDB" id="FungiDB:LEMA_P014170.1"/>